<gene>
    <name evidence="3" type="ORF">DLK05_03270</name>
</gene>
<dbReference type="SUPFAM" id="SSF55008">
    <property type="entry name" value="HMA, heavy metal-associated domain"/>
    <property type="match status" value="1"/>
</dbReference>
<dbReference type="Pfam" id="PF04324">
    <property type="entry name" value="Fer2_BFD"/>
    <property type="match status" value="1"/>
</dbReference>
<comment type="caution">
    <text evidence="3">The sequence shown here is derived from an EMBL/GenBank/DDBJ whole genome shotgun (WGS) entry which is preliminary data.</text>
</comment>
<sequence length="218" mass="24989">MSLKILELKIEGMTCPSCSAAVERCLDELEGIQEKIVDHHTDSGKIAFDESIISEEEIIAKINEGHYKVAGFENIENALVIPECPECAKSGQLVPNTVFQSNLKTESLRKINLGTKNFICFNPDCKIAYYNEEIKIDLSELKRELWFKKGSKRKIICYCNNIDSEQIKEAILNHQLTTWEEITSHYRSKVLEKCEIINPTGYCCRANFKKEIDKFTNQ</sequence>
<dbReference type="Pfam" id="PF00403">
    <property type="entry name" value="HMA"/>
    <property type="match status" value="1"/>
</dbReference>
<dbReference type="InterPro" id="IPR036163">
    <property type="entry name" value="HMA_dom_sf"/>
</dbReference>
<dbReference type="CDD" id="cd00371">
    <property type="entry name" value="HMA"/>
    <property type="match status" value="1"/>
</dbReference>
<dbReference type="PROSITE" id="PS50846">
    <property type="entry name" value="HMA_2"/>
    <property type="match status" value="1"/>
</dbReference>
<evidence type="ECO:0000256" key="1">
    <source>
        <dbReference type="ARBA" id="ARBA00022723"/>
    </source>
</evidence>
<keyword evidence="1" id="KW-0479">Metal-binding</keyword>
<dbReference type="Gene3D" id="3.30.70.100">
    <property type="match status" value="1"/>
</dbReference>
<organism evidence="3 4">
    <name type="scientific">Ancylomarina longa</name>
    <dbReference type="NCBI Taxonomy" id="2487017"/>
    <lineage>
        <taxon>Bacteria</taxon>
        <taxon>Pseudomonadati</taxon>
        <taxon>Bacteroidota</taxon>
        <taxon>Bacteroidia</taxon>
        <taxon>Marinilabiliales</taxon>
        <taxon>Marinifilaceae</taxon>
        <taxon>Ancylomarina</taxon>
    </lineage>
</organism>
<dbReference type="Pfam" id="PF18423">
    <property type="entry name" value="zf_CopZ"/>
    <property type="match status" value="1"/>
</dbReference>
<dbReference type="InterPro" id="IPR007419">
    <property type="entry name" value="BFD-like_2Fe2S-bd_dom"/>
</dbReference>
<dbReference type="Gene3D" id="2.20.25.270">
    <property type="match status" value="1"/>
</dbReference>
<dbReference type="Proteomes" id="UP000282985">
    <property type="component" value="Unassembled WGS sequence"/>
</dbReference>
<dbReference type="InterPro" id="IPR006121">
    <property type="entry name" value="HMA_dom"/>
</dbReference>
<dbReference type="InterPro" id="IPR041854">
    <property type="entry name" value="BFD-like_2Fe2S-bd_dom_sf"/>
</dbReference>
<dbReference type="RefSeq" id="WP_127342540.1">
    <property type="nucleotide sequence ID" value="NZ_RJJX01000002.1"/>
</dbReference>
<accession>A0A434AZ78</accession>
<feature type="domain" description="HMA" evidence="2">
    <location>
        <begin position="4"/>
        <end position="70"/>
    </location>
</feature>
<dbReference type="OrthoDB" id="95698at2"/>
<evidence type="ECO:0000313" key="4">
    <source>
        <dbReference type="Proteomes" id="UP000282985"/>
    </source>
</evidence>
<keyword evidence="4" id="KW-1185">Reference proteome</keyword>
<dbReference type="Gene3D" id="1.10.10.1100">
    <property type="entry name" value="BFD-like [2Fe-2S]-binding domain"/>
    <property type="match status" value="1"/>
</dbReference>
<reference evidence="3 4" key="1">
    <citation type="submission" date="2018-11" db="EMBL/GenBank/DDBJ databases">
        <title>Parancylomarina longa gen. nov., sp. nov., isolated from sediments of southern Okinawa.</title>
        <authorList>
            <person name="Fu T."/>
        </authorList>
    </citation>
    <scope>NUCLEOTIDE SEQUENCE [LARGE SCALE GENOMIC DNA]</scope>
    <source>
        <strain evidence="3 4">T3-2 S1-C</strain>
    </source>
</reference>
<protein>
    <recommendedName>
        <fullName evidence="2">HMA domain-containing protein</fullName>
    </recommendedName>
</protein>
<proteinExistence type="predicted"/>
<name>A0A434AZ78_9BACT</name>
<dbReference type="GO" id="GO:0046872">
    <property type="term" value="F:metal ion binding"/>
    <property type="evidence" value="ECO:0007669"/>
    <property type="project" value="UniProtKB-KW"/>
</dbReference>
<dbReference type="AlphaFoldDB" id="A0A434AZ78"/>
<dbReference type="PANTHER" id="PTHR46594:SF4">
    <property type="entry name" value="P-TYPE CATION-TRANSPORTING ATPASE"/>
    <property type="match status" value="1"/>
</dbReference>
<dbReference type="PANTHER" id="PTHR46594">
    <property type="entry name" value="P-TYPE CATION-TRANSPORTING ATPASE"/>
    <property type="match status" value="1"/>
</dbReference>
<evidence type="ECO:0000313" key="3">
    <source>
        <dbReference type="EMBL" id="RUT79717.1"/>
    </source>
</evidence>
<dbReference type="EMBL" id="RJJX01000002">
    <property type="protein sequence ID" value="RUT79717.1"/>
    <property type="molecule type" value="Genomic_DNA"/>
</dbReference>
<dbReference type="FunFam" id="3.30.70.100:FF:000001">
    <property type="entry name" value="ATPase copper transporting beta"/>
    <property type="match status" value="1"/>
</dbReference>
<dbReference type="InterPro" id="IPR040890">
    <property type="entry name" value="Znf_CopZ"/>
</dbReference>
<evidence type="ECO:0000259" key="2">
    <source>
        <dbReference type="PROSITE" id="PS50846"/>
    </source>
</evidence>